<dbReference type="InterPro" id="IPR003265">
    <property type="entry name" value="HhH-GPD_domain"/>
</dbReference>
<organism evidence="14 15">
    <name type="scientific">Candida glabrata</name>
    <name type="common">Yeast</name>
    <name type="synonym">Torulopsis glabrata</name>
    <dbReference type="NCBI Taxonomy" id="5478"/>
    <lineage>
        <taxon>Eukaryota</taxon>
        <taxon>Fungi</taxon>
        <taxon>Dikarya</taxon>
        <taxon>Ascomycota</taxon>
        <taxon>Saccharomycotina</taxon>
        <taxon>Saccharomycetes</taxon>
        <taxon>Saccharomycetales</taxon>
        <taxon>Saccharomycetaceae</taxon>
        <taxon>Nakaseomyces</taxon>
    </lineage>
</organism>
<evidence type="ECO:0000256" key="8">
    <source>
        <dbReference type="ARBA" id="ARBA00023204"/>
    </source>
</evidence>
<dbReference type="GO" id="GO:0006289">
    <property type="term" value="P:nucleotide-excision repair"/>
    <property type="evidence" value="ECO:0007669"/>
    <property type="project" value="TreeGrafter"/>
</dbReference>
<comment type="catalytic activity">
    <reaction evidence="11 12">
        <text>2'-deoxyribonucleotide-(2'-deoxyribose 5'-phosphate)-2'-deoxyribonucleotide-DNA = a 3'-end 2'-deoxyribonucleotide-(2,3-dehydro-2,3-deoxyribose 5'-phosphate)-DNA + a 5'-end 5'-phospho-2'-deoxyribonucleoside-DNA + H(+)</text>
        <dbReference type="Rhea" id="RHEA:66592"/>
        <dbReference type="Rhea" id="RHEA-COMP:13180"/>
        <dbReference type="Rhea" id="RHEA-COMP:16897"/>
        <dbReference type="Rhea" id="RHEA-COMP:17067"/>
        <dbReference type="ChEBI" id="CHEBI:15378"/>
        <dbReference type="ChEBI" id="CHEBI:136412"/>
        <dbReference type="ChEBI" id="CHEBI:157695"/>
        <dbReference type="ChEBI" id="CHEBI:167181"/>
        <dbReference type="EC" id="4.2.99.18"/>
    </reaction>
</comment>
<dbReference type="GO" id="GO:0051539">
    <property type="term" value="F:4 iron, 4 sulfur cluster binding"/>
    <property type="evidence" value="ECO:0007669"/>
    <property type="project" value="InterPro"/>
</dbReference>
<dbReference type="GO" id="GO:0003677">
    <property type="term" value="F:DNA binding"/>
    <property type="evidence" value="ECO:0007669"/>
    <property type="project" value="UniProtKB-UniRule"/>
</dbReference>
<dbReference type="PANTHER" id="PTHR43286:SF1">
    <property type="entry name" value="ENDONUCLEASE III-LIKE PROTEIN 1"/>
    <property type="match status" value="1"/>
</dbReference>
<evidence type="ECO:0000256" key="1">
    <source>
        <dbReference type="ARBA" id="ARBA00001966"/>
    </source>
</evidence>
<name>A0A0W0DGP6_CANGB</name>
<protein>
    <recommendedName>
        <fullName evidence="12">Endonuclease III homolog</fullName>
        <ecNumber evidence="12">3.2.2.-</ecNumber>
        <ecNumber evidence="12">4.2.99.18</ecNumber>
    </recommendedName>
    <alternativeName>
        <fullName evidence="12">Bifunctional DNA N-glycosylase/DNA-(apurinic or apyrimidinic site) lyase</fullName>
        <shortName evidence="12">DNA glycosylase/AP lyase</shortName>
    </alternativeName>
</protein>
<sequence>MVPRKRTRRYLEVDVEGNPAEGVVQSKYFKKEETVTVKHEPVSDYKDFVDEVDIEWIKSLDTQAFFDYIDDRTSEDPQRWLKPLDEDSLGLKPLEIAKLPKSFIPIYNRVRLMRAQLKTPVDKVGCALMPIFIAENCGLHKEQILPKNYRFQLLIAVMLSSQTKDEITAEAMLNIMRYCLNELHDPNGMTLESVLKMDESIIDEKIKSVGFHRRKATYIYKSVRMLRDNFDSDVPTNVNDMLSLPGVGPKMTYLALQRAWGKMDGICVDVHVDRLCKMWRWVDAKKCKTPDHTRKALQTWLPKCLWYEINTVLVGFGQVICMARGKRCDICLANDICNARDRKLLSKLQFEEDIDEAFWKLSKTTRGNFDEYILYLKKKLKSDKYPIKAEGP</sequence>
<dbReference type="OrthoDB" id="2099276at2759"/>
<dbReference type="FunFam" id="1.10.340.30:FF:000001">
    <property type="entry name" value="Endonuclease III"/>
    <property type="match status" value="1"/>
</dbReference>
<evidence type="ECO:0000256" key="11">
    <source>
        <dbReference type="ARBA" id="ARBA00044632"/>
    </source>
</evidence>
<dbReference type="AlphaFoldDB" id="A0A0W0DGP6"/>
<gene>
    <name evidence="12" type="primary">NTG1</name>
    <name evidence="14" type="ORF">AO440_001144</name>
</gene>
<dbReference type="PANTHER" id="PTHR43286">
    <property type="entry name" value="ENDONUCLEASE III-LIKE PROTEIN 1"/>
    <property type="match status" value="1"/>
</dbReference>
<dbReference type="InterPro" id="IPR030841">
    <property type="entry name" value="NTH1"/>
</dbReference>
<feature type="domain" description="HhH-GPD" evidence="13">
    <location>
        <begin position="159"/>
        <end position="319"/>
    </location>
</feature>
<dbReference type="VEuPathDB" id="FungiDB:B1J91_F00979g"/>
<keyword evidence="3" id="KW-0479">Metal-binding</keyword>
<keyword evidence="6" id="KW-0408">Iron</keyword>
<evidence type="ECO:0000256" key="12">
    <source>
        <dbReference type="HAMAP-Rule" id="MF_03183"/>
    </source>
</evidence>
<evidence type="ECO:0000256" key="7">
    <source>
        <dbReference type="ARBA" id="ARBA00023014"/>
    </source>
</evidence>
<dbReference type="VEuPathDB" id="FungiDB:GVI51_F00803"/>
<dbReference type="SMART" id="SM00478">
    <property type="entry name" value="ENDO3c"/>
    <property type="match status" value="1"/>
</dbReference>
<dbReference type="GO" id="GO:0005739">
    <property type="term" value="C:mitochondrion"/>
    <property type="evidence" value="ECO:0007669"/>
    <property type="project" value="UniProtKB-SubCell"/>
</dbReference>
<comment type="subcellular location">
    <subcellularLocation>
        <location evidence="12">Nucleus</location>
    </subcellularLocation>
    <subcellularLocation>
        <location evidence="12">Mitochondrion</location>
    </subcellularLocation>
</comment>
<comment type="similarity">
    <text evidence="2 12">Belongs to the Nth/MutY family.</text>
</comment>
<evidence type="ECO:0000313" key="14">
    <source>
        <dbReference type="EMBL" id="KTB12373.1"/>
    </source>
</evidence>
<dbReference type="Gene3D" id="1.10.1670.10">
    <property type="entry name" value="Helix-hairpin-Helix base-excision DNA repair enzymes (C-terminal)"/>
    <property type="match status" value="1"/>
</dbReference>
<keyword evidence="12" id="KW-0496">Mitochondrion</keyword>
<evidence type="ECO:0000256" key="4">
    <source>
        <dbReference type="ARBA" id="ARBA00022763"/>
    </source>
</evidence>
<accession>A0A0W0DGP6</accession>
<dbReference type="SMART" id="SM00525">
    <property type="entry name" value="FES"/>
    <property type="match status" value="1"/>
</dbReference>
<dbReference type="GO" id="GO:0140078">
    <property type="term" value="F:class I DNA-(apurinic or apyrimidinic site) endonuclease activity"/>
    <property type="evidence" value="ECO:0007669"/>
    <property type="project" value="UniProtKB-EC"/>
</dbReference>
<dbReference type="GO" id="GO:0000703">
    <property type="term" value="F:oxidized pyrimidine nucleobase lesion DNA N-glycosylase activity"/>
    <property type="evidence" value="ECO:0007669"/>
    <property type="project" value="UniProtKB-UniRule"/>
</dbReference>
<dbReference type="HAMAP" id="MF_03183">
    <property type="entry name" value="Endonuclease_III_Nth"/>
    <property type="match status" value="1"/>
</dbReference>
<keyword evidence="7" id="KW-0411">Iron-sulfur</keyword>
<dbReference type="GO" id="GO:0006285">
    <property type="term" value="P:base-excision repair, AP site formation"/>
    <property type="evidence" value="ECO:0007669"/>
    <property type="project" value="UniProtKB-UniRule"/>
</dbReference>
<comment type="cofactor">
    <cofactor evidence="1">
        <name>[4Fe-4S] cluster</name>
        <dbReference type="ChEBI" id="CHEBI:49883"/>
    </cofactor>
</comment>
<dbReference type="EC" id="4.2.99.18" evidence="12"/>
<dbReference type="VEuPathDB" id="FungiDB:CAGL0F00979g"/>
<dbReference type="Proteomes" id="UP000054886">
    <property type="component" value="Unassembled WGS sequence"/>
</dbReference>
<dbReference type="InterPro" id="IPR011257">
    <property type="entry name" value="DNA_glycosylase"/>
</dbReference>
<keyword evidence="12" id="KW-0539">Nucleus</keyword>
<keyword evidence="9 12" id="KW-0456">Lyase</keyword>
<keyword evidence="8 12" id="KW-0234">DNA repair</keyword>
<dbReference type="CDD" id="cd00056">
    <property type="entry name" value="ENDO3c"/>
    <property type="match status" value="1"/>
</dbReference>
<evidence type="ECO:0000259" key="13">
    <source>
        <dbReference type="SMART" id="SM00478"/>
    </source>
</evidence>
<dbReference type="SUPFAM" id="SSF48150">
    <property type="entry name" value="DNA-glycosylase"/>
    <property type="match status" value="1"/>
</dbReference>
<keyword evidence="5 12" id="KW-0378">Hydrolase</keyword>
<comment type="caution">
    <text evidence="14">The sequence shown here is derived from an EMBL/GenBank/DDBJ whole genome shotgun (WGS) entry which is preliminary data.</text>
</comment>
<reference evidence="14 15" key="1">
    <citation type="submission" date="2015-10" db="EMBL/GenBank/DDBJ databases">
        <title>Draft genomes sequences of Candida glabrata isolates 1A, 1B, 2A, 2B, 3A and 3B.</title>
        <authorList>
            <person name="Haavelsrud O.E."/>
            <person name="Gaustad P."/>
        </authorList>
    </citation>
    <scope>NUCLEOTIDE SEQUENCE [LARGE SCALE GENOMIC DNA]</scope>
    <source>
        <strain evidence="14">910700640</strain>
    </source>
</reference>
<dbReference type="EC" id="3.2.2.-" evidence="12"/>
<dbReference type="VEuPathDB" id="FungiDB:GWK60_F00803"/>
<dbReference type="Gene3D" id="1.10.340.30">
    <property type="entry name" value="Hypothetical protein, domain 2"/>
    <property type="match status" value="1"/>
</dbReference>
<dbReference type="EMBL" id="LLZZ01000022">
    <property type="protein sequence ID" value="KTB12373.1"/>
    <property type="molecule type" value="Genomic_DNA"/>
</dbReference>
<keyword evidence="14" id="KW-0540">Nuclease</keyword>
<dbReference type="VEuPathDB" id="FungiDB:GW608_F00781"/>
<comment type="caution">
    <text evidence="12">Lacks conserved residue(s) required for the propagation of feature annotation.</text>
</comment>
<evidence type="ECO:0000256" key="6">
    <source>
        <dbReference type="ARBA" id="ARBA00023004"/>
    </source>
</evidence>
<dbReference type="Pfam" id="PF00730">
    <property type="entry name" value="HhH-GPD"/>
    <property type="match status" value="1"/>
</dbReference>
<comment type="function">
    <text evidence="12">Bifunctional DNA N-glycosylase with associated apurinic/apyrimidinic (AP) lyase function that catalyzes the first step in base excision repair (BER), the primary repair pathway for the repair of oxidative DNA damage. The DNA N-glycosylase activity releases the damaged DNA base from DNA by cleaving the N-glycosidic bond, leaving an AP site. The AP lyase activity cleaves the phosphodiester bond 3' to the AP site by a beta-elimination. Primarily recognizes and repairs oxidative base damage of pyrimidines.</text>
</comment>
<keyword evidence="4 12" id="KW-0227">DNA damage</keyword>
<proteinExistence type="inferred from homology"/>
<evidence type="ECO:0000256" key="10">
    <source>
        <dbReference type="ARBA" id="ARBA00023295"/>
    </source>
</evidence>
<evidence type="ECO:0000256" key="2">
    <source>
        <dbReference type="ARBA" id="ARBA00008343"/>
    </source>
</evidence>
<dbReference type="GO" id="GO:0046872">
    <property type="term" value="F:metal ion binding"/>
    <property type="evidence" value="ECO:0007669"/>
    <property type="project" value="UniProtKB-KW"/>
</dbReference>
<evidence type="ECO:0000313" key="15">
    <source>
        <dbReference type="Proteomes" id="UP000054886"/>
    </source>
</evidence>
<dbReference type="InterPro" id="IPR003651">
    <property type="entry name" value="Endonuclease3_FeS-loop_motif"/>
</dbReference>
<evidence type="ECO:0000256" key="9">
    <source>
        <dbReference type="ARBA" id="ARBA00023239"/>
    </source>
</evidence>
<keyword evidence="10 12" id="KW-0326">Glycosidase</keyword>
<dbReference type="InterPro" id="IPR023170">
    <property type="entry name" value="HhH_base_excis_C"/>
</dbReference>
<evidence type="ECO:0000256" key="5">
    <source>
        <dbReference type="ARBA" id="ARBA00022801"/>
    </source>
</evidence>
<evidence type="ECO:0000256" key="3">
    <source>
        <dbReference type="ARBA" id="ARBA00022723"/>
    </source>
</evidence>
<keyword evidence="14" id="KW-0255">Endonuclease</keyword>
<dbReference type="GO" id="GO:0005634">
    <property type="term" value="C:nucleus"/>
    <property type="evidence" value="ECO:0007669"/>
    <property type="project" value="UniProtKB-SubCell"/>
</dbReference>
<dbReference type="FunFam" id="1.10.1670.10:FF:000021">
    <property type="entry name" value="Endonuclease III homolog"/>
    <property type="match status" value="1"/>
</dbReference>